<proteinExistence type="predicted"/>
<name>A0ABY5WRF1_9RHOB</name>
<gene>
    <name evidence="2" type="ORF">K3718_21700</name>
</gene>
<feature type="transmembrane region" description="Helical" evidence="1">
    <location>
        <begin position="12"/>
        <end position="40"/>
    </location>
</feature>
<organism evidence="2 3">
    <name type="scientific">Leisingera aquaemixtae</name>
    <dbReference type="NCBI Taxonomy" id="1396826"/>
    <lineage>
        <taxon>Bacteria</taxon>
        <taxon>Pseudomonadati</taxon>
        <taxon>Pseudomonadota</taxon>
        <taxon>Alphaproteobacteria</taxon>
        <taxon>Rhodobacterales</taxon>
        <taxon>Roseobacteraceae</taxon>
        <taxon>Leisingera</taxon>
    </lineage>
</organism>
<reference evidence="2" key="1">
    <citation type="submission" date="2021-08" db="EMBL/GenBank/DDBJ databases">
        <authorList>
            <person name="Nwanade C."/>
            <person name="Wang M."/>
            <person name="Masoudi A."/>
            <person name="Yu Z."/>
            <person name="Liu J."/>
        </authorList>
    </citation>
    <scope>NUCLEOTIDE SEQUENCE</scope>
    <source>
        <strain evidence="2">S166</strain>
        <plasmid evidence="2">unnamed6</plasmid>
    </source>
</reference>
<accession>A0ABY5WRF1</accession>
<keyword evidence="1" id="KW-1133">Transmembrane helix</keyword>
<evidence type="ECO:0000256" key="1">
    <source>
        <dbReference type="SAM" id="Phobius"/>
    </source>
</evidence>
<protein>
    <submittedName>
        <fullName evidence="2">Uncharacterized protein</fullName>
    </submittedName>
</protein>
<keyword evidence="3" id="KW-1185">Reference proteome</keyword>
<evidence type="ECO:0000313" key="2">
    <source>
        <dbReference type="EMBL" id="UWQ43979.1"/>
    </source>
</evidence>
<dbReference type="EMBL" id="CP081057">
    <property type="protein sequence ID" value="UWQ43979.1"/>
    <property type="molecule type" value="Genomic_DNA"/>
</dbReference>
<keyword evidence="2" id="KW-0614">Plasmid</keyword>
<dbReference type="RefSeq" id="WP_259966389.1">
    <property type="nucleotide sequence ID" value="NZ_CP081057.1"/>
</dbReference>
<keyword evidence="1" id="KW-0812">Transmembrane</keyword>
<sequence length="47" mass="4945">MSDAGEILTEMIGTAAAILVMTLVPLAGIAAFVAGIVFLCKFFRRSK</sequence>
<evidence type="ECO:0000313" key="3">
    <source>
        <dbReference type="Proteomes" id="UP001058514"/>
    </source>
</evidence>
<dbReference type="Proteomes" id="UP001058514">
    <property type="component" value="Plasmid unnamed6"/>
</dbReference>
<keyword evidence="1" id="KW-0472">Membrane</keyword>
<geneLocation type="plasmid" evidence="2 3">
    <name>unnamed6</name>
</geneLocation>